<dbReference type="Proteomes" id="UP001321543">
    <property type="component" value="Chromosome"/>
</dbReference>
<dbReference type="InterPro" id="IPR027417">
    <property type="entry name" value="P-loop_NTPase"/>
</dbReference>
<name>A0ABM8FXJ4_9MICO</name>
<feature type="domain" description="Double-GTPase 2" evidence="1">
    <location>
        <begin position="8"/>
        <end position="232"/>
    </location>
</feature>
<proteinExistence type="predicted"/>
<accession>A0ABM8FXJ4</accession>
<protein>
    <submittedName>
        <fullName evidence="2">ATP-binding protein</fullName>
    </submittedName>
</protein>
<reference evidence="3" key="1">
    <citation type="journal article" date="2019" name="Int. J. Syst. Evol. Microbiol.">
        <title>The Global Catalogue of Microorganisms (GCM) 10K type strain sequencing project: providing services to taxonomists for standard genome sequencing and annotation.</title>
        <authorList>
            <consortium name="The Broad Institute Genomics Platform"/>
            <consortium name="The Broad Institute Genome Sequencing Center for Infectious Disease"/>
            <person name="Wu L."/>
            <person name="Ma J."/>
        </authorList>
    </citation>
    <scope>NUCLEOTIDE SEQUENCE [LARGE SCALE GENOMIC DNA]</scope>
    <source>
        <strain evidence="3">NBRC 106310</strain>
    </source>
</reference>
<keyword evidence="2" id="KW-0547">Nucleotide-binding</keyword>
<evidence type="ECO:0000259" key="1">
    <source>
        <dbReference type="Pfam" id="PF19993"/>
    </source>
</evidence>
<evidence type="ECO:0000313" key="3">
    <source>
        <dbReference type="Proteomes" id="UP001321543"/>
    </source>
</evidence>
<dbReference type="EMBL" id="AP027728">
    <property type="protein sequence ID" value="BDZ40463.1"/>
    <property type="molecule type" value="Genomic_DNA"/>
</dbReference>
<dbReference type="RefSeq" id="WP_286300996.1">
    <property type="nucleotide sequence ID" value="NZ_AP027728.1"/>
</dbReference>
<organism evidence="2 3">
    <name type="scientific">Microbacterium suwonense</name>
    <dbReference type="NCBI Taxonomy" id="683047"/>
    <lineage>
        <taxon>Bacteria</taxon>
        <taxon>Bacillati</taxon>
        <taxon>Actinomycetota</taxon>
        <taxon>Actinomycetes</taxon>
        <taxon>Micrococcales</taxon>
        <taxon>Microbacteriaceae</taxon>
        <taxon>Microbacterium</taxon>
    </lineage>
</organism>
<dbReference type="GO" id="GO:0005524">
    <property type="term" value="F:ATP binding"/>
    <property type="evidence" value="ECO:0007669"/>
    <property type="project" value="UniProtKB-KW"/>
</dbReference>
<dbReference type="Pfam" id="PF19993">
    <property type="entry name" value="DO-GTPase2"/>
    <property type="match status" value="1"/>
</dbReference>
<dbReference type="InterPro" id="IPR045528">
    <property type="entry name" value="DO-GTPase2"/>
</dbReference>
<keyword evidence="3" id="KW-1185">Reference proteome</keyword>
<evidence type="ECO:0000313" key="2">
    <source>
        <dbReference type="EMBL" id="BDZ40463.1"/>
    </source>
</evidence>
<dbReference type="SUPFAM" id="SSF52540">
    <property type="entry name" value="P-loop containing nucleoside triphosphate hydrolases"/>
    <property type="match status" value="1"/>
</dbReference>
<dbReference type="Gene3D" id="3.40.50.300">
    <property type="entry name" value="P-loop containing nucleotide triphosphate hydrolases"/>
    <property type="match status" value="1"/>
</dbReference>
<gene>
    <name evidence="2" type="ORF">GCM10025863_30770</name>
</gene>
<sequence>MKNMVDQHIAVFGESGSGKTVLLSSFYGPTQEKGFAERNRFNVVAESQTQAVSLYQNYVGMRDSRILPEPTQFRSTAYSFLLKMAVRTPGAQKNKPSHDMMRVVWHDYPGEWFEKDVSGEEADRRVEGFRELLGSDVAILLVDAQRLIDNAGQEHAYLKSLFFNYRQGFEALKDSILDDGSPLTRFPRIWMIALSKADLLPDLDVHALKDLVIGKAGADLARLNETISSMVQAPDALSVGDDFLLLSSAKFTPEEIRLEDRIGLDLILPIASVLPYERHLRWVNAKQLPVEVGKRLLSSADALAGVLGGVLGLLARRAPVRIRPVVGLVAGFLSKDKVEQFVEMGRDRLEEVERTAVEKREYLIATLAKFRIDLQAGEADDVLLRSLR</sequence>
<keyword evidence="2" id="KW-0067">ATP-binding</keyword>